<feature type="transmembrane region" description="Helical" evidence="1">
    <location>
        <begin position="84"/>
        <end position="103"/>
    </location>
</feature>
<keyword evidence="1" id="KW-0472">Membrane</keyword>
<accession>A0A845QUL3</accession>
<evidence type="ECO:0000313" key="3">
    <source>
        <dbReference type="Proteomes" id="UP000467132"/>
    </source>
</evidence>
<feature type="transmembrane region" description="Helical" evidence="1">
    <location>
        <begin position="46"/>
        <end position="63"/>
    </location>
</feature>
<keyword evidence="3" id="KW-1185">Reference proteome</keyword>
<evidence type="ECO:0000313" key="2">
    <source>
        <dbReference type="EMBL" id="NBI05931.1"/>
    </source>
</evidence>
<name>A0A845QUL3_9CLOT</name>
<dbReference type="Gene3D" id="3.90.70.10">
    <property type="entry name" value="Cysteine proteinases"/>
    <property type="match status" value="1"/>
</dbReference>
<reference evidence="2 3" key="1">
    <citation type="submission" date="2018-08" db="EMBL/GenBank/DDBJ databases">
        <title>Murine metabolic-syndrome-specific gut microbial biobank.</title>
        <authorList>
            <person name="Liu C."/>
        </authorList>
    </citation>
    <scope>NUCLEOTIDE SEQUENCE [LARGE SCALE GENOMIC DNA]</scope>
    <source>
        <strain evidence="2 3">583</strain>
    </source>
</reference>
<feature type="transmembrane region" description="Helical" evidence="1">
    <location>
        <begin position="109"/>
        <end position="129"/>
    </location>
</feature>
<organism evidence="2 3">
    <name type="scientific">Senegalia massiliensis</name>
    <dbReference type="NCBI Taxonomy" id="1720316"/>
    <lineage>
        <taxon>Bacteria</taxon>
        <taxon>Bacillati</taxon>
        <taxon>Bacillota</taxon>
        <taxon>Clostridia</taxon>
        <taxon>Eubacteriales</taxon>
        <taxon>Clostridiaceae</taxon>
        <taxon>Senegalia</taxon>
    </lineage>
</organism>
<dbReference type="AlphaFoldDB" id="A0A845QUL3"/>
<evidence type="ECO:0000256" key="1">
    <source>
        <dbReference type="SAM" id="Phobius"/>
    </source>
</evidence>
<protein>
    <submittedName>
        <fullName evidence="2">Uncharacterized protein</fullName>
    </submittedName>
</protein>
<dbReference type="EMBL" id="QXXA01000004">
    <property type="protein sequence ID" value="NBI05931.1"/>
    <property type="molecule type" value="Genomic_DNA"/>
</dbReference>
<comment type="caution">
    <text evidence="2">The sequence shown here is derived from an EMBL/GenBank/DDBJ whole genome shotgun (WGS) entry which is preliminary data.</text>
</comment>
<keyword evidence="1" id="KW-0812">Transmembrane</keyword>
<dbReference type="Proteomes" id="UP000467132">
    <property type="component" value="Unassembled WGS sequence"/>
</dbReference>
<keyword evidence="1" id="KW-1133">Transmembrane helix</keyword>
<gene>
    <name evidence="2" type="ORF">D3Z33_03550</name>
</gene>
<sequence length="145" mass="16950">MKGIVEGAEKLGLESKAIRVDREAFISKFTLPTIAHIITDSIKYNILYYHFYSIIIYQYLNYIKLNLFYKDNKLANKVYFRDGILLTIGLSILYVSEAIIYINMSEFNIKSFIFSALFILPSILTNKMISKEFHTVNKDILENKR</sequence>
<proteinExistence type="predicted"/>